<protein>
    <submittedName>
        <fullName evidence="1">Uncharacterized protein</fullName>
    </submittedName>
</protein>
<reference evidence="1 2" key="1">
    <citation type="submission" date="2024-04" db="EMBL/GenBank/DDBJ databases">
        <authorList>
            <person name="Fracassetti M."/>
        </authorList>
    </citation>
    <scope>NUCLEOTIDE SEQUENCE [LARGE SCALE GENOMIC DNA]</scope>
</reference>
<dbReference type="Gene3D" id="3.40.50.980">
    <property type="match status" value="1"/>
</dbReference>
<sequence length="97" mass="9866">MLQSIETHRAKNSPAVPPVILSMVKFATALGHDLSSLRRVGTGAAQGIGGGVPAEVPLGGTAAGVWADGELRSHDDVCKRPRRQAAAGGLLGAFAKL</sequence>
<evidence type="ECO:0000313" key="2">
    <source>
        <dbReference type="Proteomes" id="UP001497516"/>
    </source>
</evidence>
<gene>
    <name evidence="1" type="ORF">LTRI10_LOCUS6403</name>
</gene>
<evidence type="ECO:0000313" key="1">
    <source>
        <dbReference type="EMBL" id="CAL1358878.1"/>
    </source>
</evidence>
<proteinExistence type="predicted"/>
<dbReference type="Proteomes" id="UP001497516">
    <property type="component" value="Chromosome 10"/>
</dbReference>
<dbReference type="EMBL" id="OZ034814">
    <property type="protein sequence ID" value="CAL1358878.1"/>
    <property type="molecule type" value="Genomic_DNA"/>
</dbReference>
<accession>A0AAV2CR48</accession>
<organism evidence="1 2">
    <name type="scientific">Linum trigynum</name>
    <dbReference type="NCBI Taxonomy" id="586398"/>
    <lineage>
        <taxon>Eukaryota</taxon>
        <taxon>Viridiplantae</taxon>
        <taxon>Streptophyta</taxon>
        <taxon>Embryophyta</taxon>
        <taxon>Tracheophyta</taxon>
        <taxon>Spermatophyta</taxon>
        <taxon>Magnoliopsida</taxon>
        <taxon>eudicotyledons</taxon>
        <taxon>Gunneridae</taxon>
        <taxon>Pentapetalae</taxon>
        <taxon>rosids</taxon>
        <taxon>fabids</taxon>
        <taxon>Malpighiales</taxon>
        <taxon>Linaceae</taxon>
        <taxon>Linum</taxon>
    </lineage>
</organism>
<keyword evidence="2" id="KW-1185">Reference proteome</keyword>
<name>A0AAV2CR48_9ROSI</name>
<dbReference type="AlphaFoldDB" id="A0AAV2CR48"/>